<evidence type="ECO:0000256" key="1">
    <source>
        <dbReference type="SAM" id="MobiDB-lite"/>
    </source>
</evidence>
<dbReference type="EMBL" id="FMBM01000001">
    <property type="protein sequence ID" value="SCC79306.1"/>
    <property type="molecule type" value="Genomic_DNA"/>
</dbReference>
<reference evidence="3 5" key="2">
    <citation type="submission" date="2016-08" db="EMBL/GenBank/DDBJ databases">
        <authorList>
            <person name="Varghese N."/>
            <person name="Submissions Spin"/>
        </authorList>
    </citation>
    <scope>NUCLEOTIDE SEQUENCE [LARGE SCALE GENOMIC DNA]</scope>
    <source>
        <strain evidence="3 5">HL-109</strain>
    </source>
</reference>
<dbReference type="PANTHER" id="PTHR34290">
    <property type="entry name" value="SI:CH73-390P7.2"/>
    <property type="match status" value="1"/>
</dbReference>
<dbReference type="PANTHER" id="PTHR34290:SF2">
    <property type="entry name" value="OS04G0668800 PROTEIN"/>
    <property type="match status" value="1"/>
</dbReference>
<evidence type="ECO:0000313" key="4">
    <source>
        <dbReference type="Proteomes" id="UP000050497"/>
    </source>
</evidence>
<reference evidence="2 4" key="1">
    <citation type="submission" date="2015-09" db="EMBL/GenBank/DDBJ databases">
        <title>Identification and resolution of microdiversity through metagenomic sequencing of parallel consortia.</title>
        <authorList>
            <person name="Nelson W.C."/>
            <person name="Romine M.F."/>
            <person name="Lindemann S.R."/>
        </authorList>
    </citation>
    <scope>NUCLEOTIDE SEQUENCE [LARGE SCALE GENOMIC DNA]</scope>
    <source>
        <strain evidence="2">HL-109</strain>
    </source>
</reference>
<dbReference type="InterPro" id="IPR044691">
    <property type="entry name" value="DCC1_Trx"/>
</dbReference>
<dbReference type="EMBL" id="LJSX01000014">
    <property type="protein sequence ID" value="KPQ10610.1"/>
    <property type="molecule type" value="Genomic_DNA"/>
</dbReference>
<evidence type="ECO:0000313" key="5">
    <source>
        <dbReference type="Proteomes" id="UP000182800"/>
    </source>
</evidence>
<organism evidence="2 4">
    <name type="scientific">Saliniramus fredricksonii</name>
    <dbReference type="NCBI Taxonomy" id="1653334"/>
    <lineage>
        <taxon>Bacteria</taxon>
        <taxon>Pseudomonadati</taxon>
        <taxon>Pseudomonadota</taxon>
        <taxon>Alphaproteobacteria</taxon>
        <taxon>Hyphomicrobiales</taxon>
        <taxon>Salinarimonadaceae</taxon>
        <taxon>Saliniramus</taxon>
    </lineage>
</organism>
<dbReference type="Pfam" id="PF04134">
    <property type="entry name" value="DCC1-like"/>
    <property type="match status" value="1"/>
</dbReference>
<protein>
    <submittedName>
        <fullName evidence="3">Predicted thiol-disulfide oxidoreductase YuxK, DCC family</fullName>
    </submittedName>
</protein>
<dbReference type="RefSeq" id="WP_074443695.1">
    <property type="nucleotide sequence ID" value="NZ_FMBM01000001.1"/>
</dbReference>
<dbReference type="Proteomes" id="UP000050497">
    <property type="component" value="Unassembled WGS sequence"/>
</dbReference>
<accession>A0A0N8KE82</accession>
<gene>
    <name evidence="3" type="ORF">GA0071312_0799</name>
    <name evidence="2" type="ORF">HLUCCO17_10220</name>
</gene>
<dbReference type="OrthoDB" id="9801773at2"/>
<keyword evidence="5" id="KW-1185">Reference proteome</keyword>
<dbReference type="STRING" id="1653334.GA0071312_0799"/>
<dbReference type="Proteomes" id="UP000182800">
    <property type="component" value="Unassembled WGS sequence"/>
</dbReference>
<evidence type="ECO:0000313" key="3">
    <source>
        <dbReference type="EMBL" id="SCC79306.1"/>
    </source>
</evidence>
<sequence>MDTNSPTLTVFYDGDCPLCAREIAFYRRRKGAERLRWSDVAKLAPDQDVAPGLARADAMARFHVMDAQGKLISGGRAFAEIMARLDGFRIIGRILRREPLASLLDGAYAVFLPIRPQLQRLFGGRREPAPCTDDGACDPASQRRD</sequence>
<dbReference type="GO" id="GO:0015035">
    <property type="term" value="F:protein-disulfide reductase activity"/>
    <property type="evidence" value="ECO:0007669"/>
    <property type="project" value="InterPro"/>
</dbReference>
<proteinExistence type="predicted"/>
<dbReference type="AlphaFoldDB" id="A0A0N8KE82"/>
<comment type="caution">
    <text evidence="2">The sequence shown here is derived from an EMBL/GenBank/DDBJ whole genome shotgun (WGS) entry which is preliminary data.</text>
</comment>
<name>A0A0N8KE82_9HYPH</name>
<feature type="region of interest" description="Disordered" evidence="1">
    <location>
        <begin position="124"/>
        <end position="145"/>
    </location>
</feature>
<evidence type="ECO:0000313" key="2">
    <source>
        <dbReference type="EMBL" id="KPQ10610.1"/>
    </source>
</evidence>
<dbReference type="InterPro" id="IPR007263">
    <property type="entry name" value="DCC1-like"/>
</dbReference>